<evidence type="ECO:0000313" key="2">
    <source>
        <dbReference type="Proteomes" id="UP001266305"/>
    </source>
</evidence>
<organism evidence="1 2">
    <name type="scientific">Saguinus oedipus</name>
    <name type="common">Cotton-top tamarin</name>
    <name type="synonym">Oedipomidas oedipus</name>
    <dbReference type="NCBI Taxonomy" id="9490"/>
    <lineage>
        <taxon>Eukaryota</taxon>
        <taxon>Metazoa</taxon>
        <taxon>Chordata</taxon>
        <taxon>Craniata</taxon>
        <taxon>Vertebrata</taxon>
        <taxon>Euteleostomi</taxon>
        <taxon>Mammalia</taxon>
        <taxon>Eutheria</taxon>
        <taxon>Euarchontoglires</taxon>
        <taxon>Primates</taxon>
        <taxon>Haplorrhini</taxon>
        <taxon>Platyrrhini</taxon>
        <taxon>Cebidae</taxon>
        <taxon>Callitrichinae</taxon>
        <taxon>Saguinus</taxon>
    </lineage>
</organism>
<dbReference type="Proteomes" id="UP001266305">
    <property type="component" value="Unassembled WGS sequence"/>
</dbReference>
<proteinExistence type="predicted"/>
<accession>A0ABQ9U536</accession>
<dbReference type="EMBL" id="JASSZA010000016">
    <property type="protein sequence ID" value="KAK2091763.1"/>
    <property type="molecule type" value="Genomic_DNA"/>
</dbReference>
<reference evidence="1 2" key="1">
    <citation type="submission" date="2023-05" db="EMBL/GenBank/DDBJ databases">
        <title>B98-5 Cell Line De Novo Hybrid Assembly: An Optical Mapping Approach.</title>
        <authorList>
            <person name="Kananen K."/>
            <person name="Auerbach J.A."/>
            <person name="Kautto E."/>
            <person name="Blachly J.S."/>
        </authorList>
    </citation>
    <scope>NUCLEOTIDE SEQUENCE [LARGE SCALE GENOMIC DNA]</scope>
    <source>
        <strain evidence="1">B95-8</strain>
        <tissue evidence="1">Cell line</tissue>
    </source>
</reference>
<evidence type="ECO:0000313" key="1">
    <source>
        <dbReference type="EMBL" id="KAK2091763.1"/>
    </source>
</evidence>
<keyword evidence="2" id="KW-1185">Reference proteome</keyword>
<name>A0ABQ9U536_SAGOE</name>
<comment type="caution">
    <text evidence="1">The sequence shown here is derived from an EMBL/GenBank/DDBJ whole genome shotgun (WGS) entry which is preliminary data.</text>
</comment>
<gene>
    <name evidence="1" type="ORF">P7K49_031047</name>
</gene>
<sequence length="242" mass="25898">MGLNLITLTTSISQLDIPTALTDHSYDKLEIIHLALFAPWLFLSSLHDIARKSLLYPTGHNFLPLSTPYPNPIFSLSPCHIPSPSHSPSPSFRTCPSSSHSLRTSPSPIDILHYGPGLILMTLPTSMISRDDQSGLLTQEQHVPGNRMEQEAASGEIFVVTEEQRVPGAAYGAVASGEIVVFPEGHHVPGAVRGAVASGEIVAVTEEQRAFVAVDGAVPSCEIVVVTEAACPRSSIMSNSIW</sequence>
<protein>
    <submittedName>
        <fullName evidence="1">Uncharacterized protein</fullName>
    </submittedName>
</protein>